<feature type="signal peptide" evidence="2">
    <location>
        <begin position="1"/>
        <end position="20"/>
    </location>
</feature>
<feature type="compositionally biased region" description="Acidic residues" evidence="1">
    <location>
        <begin position="50"/>
        <end position="59"/>
    </location>
</feature>
<feature type="region of interest" description="Disordered" evidence="1">
    <location>
        <begin position="19"/>
        <end position="59"/>
    </location>
</feature>
<keyword evidence="2" id="KW-0732">Signal</keyword>
<reference evidence="5 6" key="1">
    <citation type="submission" date="2015-08" db="EMBL/GenBank/DDBJ databases">
        <authorList>
            <person name="Babu N.S."/>
            <person name="Beckwith C.J."/>
            <person name="Beseler K.G."/>
            <person name="Brison A."/>
            <person name="Carone J.V."/>
            <person name="Caskin T.P."/>
            <person name="Diamond M."/>
            <person name="Durham M.E."/>
            <person name="Foxe J.M."/>
            <person name="Go M."/>
            <person name="Henderson B.A."/>
            <person name="Jones I.B."/>
            <person name="McGettigan J.A."/>
            <person name="Micheletti S.J."/>
            <person name="Nasrallah M.E."/>
            <person name="Ortiz D."/>
            <person name="Piller C.R."/>
            <person name="Privatt S.R."/>
            <person name="Schneider S.L."/>
            <person name="Sharp S."/>
            <person name="Smith T.C."/>
            <person name="Stanton J.D."/>
            <person name="Ullery H.E."/>
            <person name="Wilson R.J."/>
            <person name="Serrano M.G."/>
            <person name="Buck G."/>
            <person name="Lee V."/>
            <person name="Wang Y."/>
            <person name="Carvalho R."/>
            <person name="Voegtly L."/>
            <person name="Shi R."/>
            <person name="Duckworth R."/>
            <person name="Johnson A."/>
            <person name="Loviza R."/>
            <person name="Walstead R."/>
            <person name="Shah Z."/>
            <person name="Kiflezghi M."/>
            <person name="Wade K."/>
            <person name="Ball S.L."/>
            <person name="Bradley K.W."/>
            <person name="Asai D.J."/>
            <person name="Bowman C.A."/>
            <person name="Russell D.A."/>
            <person name="Pope W.H."/>
            <person name="Jacobs-Sera D."/>
            <person name="Hendrix R.W."/>
            <person name="Hatfull G.F."/>
        </authorList>
    </citation>
    <scope>NUCLEOTIDE SEQUENCE [LARGE SCALE GENOMIC DNA]</scope>
    <source>
        <strain evidence="5 6">DSM 27648</strain>
    </source>
</reference>
<protein>
    <recommendedName>
        <fullName evidence="7">Endoglucanase E</fullName>
    </recommendedName>
</protein>
<dbReference type="InterPro" id="IPR036514">
    <property type="entry name" value="SGNH_hydro_sf"/>
</dbReference>
<dbReference type="PANTHER" id="PTHR37834:SF2">
    <property type="entry name" value="ESTERASE, SGNH HYDROLASE-TYPE"/>
    <property type="match status" value="1"/>
</dbReference>
<dbReference type="Pfam" id="PF17996">
    <property type="entry name" value="CE2_N"/>
    <property type="match status" value="1"/>
</dbReference>
<dbReference type="Gene3D" id="2.60.120.260">
    <property type="entry name" value="Galactose-binding domain-like"/>
    <property type="match status" value="1"/>
</dbReference>
<dbReference type="STRING" id="1391654.AKJ09_10750"/>
<dbReference type="InterPro" id="IPR040794">
    <property type="entry name" value="CE2_N"/>
</dbReference>
<dbReference type="SUPFAM" id="SSF52266">
    <property type="entry name" value="SGNH hydrolase"/>
    <property type="match status" value="1"/>
</dbReference>
<name>A0A0K1QEJ2_9BACT</name>
<evidence type="ECO:0008006" key="7">
    <source>
        <dbReference type="Google" id="ProtNLM"/>
    </source>
</evidence>
<dbReference type="GO" id="GO:0052689">
    <property type="term" value="F:carboxylic ester hydrolase activity"/>
    <property type="evidence" value="ECO:0007669"/>
    <property type="project" value="InterPro"/>
</dbReference>
<dbReference type="CDD" id="cd01831">
    <property type="entry name" value="Endoglucanase_E_like"/>
    <property type="match status" value="1"/>
</dbReference>
<organism evidence="5 6">
    <name type="scientific">Labilithrix luteola</name>
    <dbReference type="NCBI Taxonomy" id="1391654"/>
    <lineage>
        <taxon>Bacteria</taxon>
        <taxon>Pseudomonadati</taxon>
        <taxon>Myxococcota</taxon>
        <taxon>Polyangia</taxon>
        <taxon>Polyangiales</taxon>
        <taxon>Labilitrichaceae</taxon>
        <taxon>Labilithrix</taxon>
    </lineage>
</organism>
<dbReference type="Pfam" id="PF13472">
    <property type="entry name" value="Lipase_GDSL_2"/>
    <property type="match status" value="1"/>
</dbReference>
<accession>A0A0K1QEJ2</accession>
<evidence type="ECO:0000259" key="3">
    <source>
        <dbReference type="Pfam" id="PF13472"/>
    </source>
</evidence>
<dbReference type="InterPro" id="IPR037461">
    <property type="entry name" value="CtCE2-like_dom"/>
</dbReference>
<dbReference type="PROSITE" id="PS51257">
    <property type="entry name" value="PROKAR_LIPOPROTEIN"/>
    <property type="match status" value="1"/>
</dbReference>
<feature type="domain" description="Carbohydrate esterase 2 N-terminal" evidence="4">
    <location>
        <begin position="66"/>
        <end position="169"/>
    </location>
</feature>
<dbReference type="KEGG" id="llu:AKJ09_10750"/>
<dbReference type="Proteomes" id="UP000064967">
    <property type="component" value="Chromosome"/>
</dbReference>
<evidence type="ECO:0000313" key="5">
    <source>
        <dbReference type="EMBL" id="AKV04087.1"/>
    </source>
</evidence>
<dbReference type="Gene3D" id="3.40.50.1110">
    <property type="entry name" value="SGNH hydrolase"/>
    <property type="match status" value="1"/>
</dbReference>
<sequence length="391" mass="40723">MKYAVLVGAIVIGAVACSSAENEGGGPSNPAVDGGGGGKGPDGGSAQPDGGDDPGELSDLETVHITGRFDARDPAGIRFSWPGTSVRARFSGTGVTLHLVDTGADQFDVSIDGAPPTLLKTTADQNTYSLASGLADGDHDVVVTKRTEALIGSAQLFEFVSSEGRSLVATRVKLGRRIEIVGDSISCGYGVLGTEPTCAFGADTESEPSAYGNLTAQALGASHTTIAYSGIGMVRDFGGASVDQMPDRYGRALADDPTSVWNGSEEPDAIVVNLGTNDFQATEPGPIFQTTYETFLGTLRTKHPNAVIVATLSPMISDYYPEGGNFRTLARGYIQGAVATRNAQGDAKVSFLEFDLQTGEDGYGCDFHPNVVTHQKMSAKLVSVLKNQLGW</sequence>
<gene>
    <name evidence="5" type="ORF">AKJ09_10750</name>
</gene>
<evidence type="ECO:0000256" key="1">
    <source>
        <dbReference type="SAM" id="MobiDB-lite"/>
    </source>
</evidence>
<dbReference type="RefSeq" id="WP_169928586.1">
    <property type="nucleotide sequence ID" value="NZ_CP012333.1"/>
</dbReference>
<dbReference type="PANTHER" id="PTHR37834">
    <property type="entry name" value="GDSL-LIKE LIPASE/ACYLHYDROLASE DOMAIN PROTEIN (AFU_ORTHOLOGUE AFUA_2G00620)"/>
    <property type="match status" value="1"/>
</dbReference>
<keyword evidence="6" id="KW-1185">Reference proteome</keyword>
<dbReference type="InterPro" id="IPR013830">
    <property type="entry name" value="SGNH_hydro"/>
</dbReference>
<dbReference type="AlphaFoldDB" id="A0A0K1QEJ2"/>
<dbReference type="EMBL" id="CP012333">
    <property type="protein sequence ID" value="AKV04087.1"/>
    <property type="molecule type" value="Genomic_DNA"/>
</dbReference>
<evidence type="ECO:0000259" key="4">
    <source>
        <dbReference type="Pfam" id="PF17996"/>
    </source>
</evidence>
<evidence type="ECO:0000313" key="6">
    <source>
        <dbReference type="Proteomes" id="UP000064967"/>
    </source>
</evidence>
<feature type="domain" description="SGNH hydrolase-type esterase" evidence="3">
    <location>
        <begin position="181"/>
        <end position="375"/>
    </location>
</feature>
<dbReference type="InterPro" id="IPR052762">
    <property type="entry name" value="PCW_deacetylase/CE"/>
</dbReference>
<feature type="compositionally biased region" description="Gly residues" evidence="1">
    <location>
        <begin position="23"/>
        <end position="43"/>
    </location>
</feature>
<feature type="chain" id="PRO_5005467331" description="Endoglucanase E" evidence="2">
    <location>
        <begin position="21"/>
        <end position="391"/>
    </location>
</feature>
<proteinExistence type="predicted"/>
<evidence type="ECO:0000256" key="2">
    <source>
        <dbReference type="SAM" id="SignalP"/>
    </source>
</evidence>